<gene>
    <name evidence="2" type="ORF">ACFYV7_27875</name>
</gene>
<dbReference type="InterPro" id="IPR011990">
    <property type="entry name" value="TPR-like_helical_dom_sf"/>
</dbReference>
<dbReference type="PROSITE" id="PS00622">
    <property type="entry name" value="HTH_LUXR_1"/>
    <property type="match status" value="1"/>
</dbReference>
<dbReference type="PROSITE" id="PS50043">
    <property type="entry name" value="HTH_LUXR_2"/>
    <property type="match status" value="1"/>
</dbReference>
<keyword evidence="3" id="KW-1185">Reference proteome</keyword>
<evidence type="ECO:0000313" key="2">
    <source>
        <dbReference type="EMBL" id="MFF3226643.1"/>
    </source>
</evidence>
<name>A0ABW6QZE7_9NOCA</name>
<dbReference type="PRINTS" id="PR00038">
    <property type="entry name" value="HTHLUXR"/>
</dbReference>
<dbReference type="PANTHER" id="PTHR45566">
    <property type="entry name" value="HTH-TYPE TRANSCRIPTIONAL REGULATOR YHJB-RELATED"/>
    <property type="match status" value="1"/>
</dbReference>
<feature type="domain" description="HTH luxR-type" evidence="1">
    <location>
        <begin position="620"/>
        <end position="685"/>
    </location>
</feature>
<dbReference type="InterPro" id="IPR036388">
    <property type="entry name" value="WH-like_DNA-bd_sf"/>
</dbReference>
<protein>
    <submittedName>
        <fullName evidence="2">LuxR C-terminal-related transcriptional regulator</fullName>
    </submittedName>
</protein>
<organism evidence="2 3">
    <name type="scientific">Nocardia suismassiliense</name>
    <dbReference type="NCBI Taxonomy" id="2077092"/>
    <lineage>
        <taxon>Bacteria</taxon>
        <taxon>Bacillati</taxon>
        <taxon>Actinomycetota</taxon>
        <taxon>Actinomycetes</taxon>
        <taxon>Mycobacteriales</taxon>
        <taxon>Nocardiaceae</taxon>
        <taxon>Nocardia</taxon>
    </lineage>
</organism>
<dbReference type="Proteomes" id="UP001601948">
    <property type="component" value="Unassembled WGS sequence"/>
</dbReference>
<dbReference type="Pfam" id="PF00196">
    <property type="entry name" value="GerE"/>
    <property type="match status" value="1"/>
</dbReference>
<comment type="caution">
    <text evidence="2">The sequence shown here is derived from an EMBL/GenBank/DDBJ whole genome shotgun (WGS) entry which is preliminary data.</text>
</comment>
<sequence>MHSTQHPNCSTGSALPPGVALHRPERLGSNGNARLSIGDRETWRIAQAIAVLDESATPARVAALLEAEESTVRPALGRLTAAGLIDATTTRFHQSEFRERVLRHTAVDARKRLSHRAAGLLHLDDESPRTVAGLLLAAGYARYPWAPAVLVSAADDAMVQNQIYRAVQCLTLAYRVSLHAADRADISARMVSIEWQVKPSPTTRSYLRTTVAARAGLLDERMLRFLVRYALWHGQVDDAQVALEALERSASTEANPDEVAFFYAWLAYTHPDVATRSPREIEPAGDTGAAASADRQAATVLSAITAREPIGRIAIAAQELLTEHRLNPATVEPLATAIDGLVHAERLDLAQTWCDVLLAEANARSAPTWQSVFAGLRAEVSLRRGDLTAAEHYAQRALNQVAAKNLGTWVGSPVATLIRALTAAGRYREAQTQLDRAVPLPMFASRFGLRYLHARGHLHLATHRFHDAIEDFRTCGELMQRWQIDLPVVVPWRNDLAQAYAAMGDTDNARTYARLHISHLGRADAHRTGGVSLRLLAATGTQQDRLVLLHESEAIARIHDDQLEIALVVGDLADAYRRMGQPDRARALHRNADRLARRCGVKPLSGNATTEEPPVSVRSSAEIRSALSPAELRVATLAADGERNRDIADQLGITTSTVEQHLTRVFRKLHVGSRSELRFAMRTDDLRS</sequence>
<dbReference type="PANTHER" id="PTHR45566:SF1">
    <property type="entry name" value="HTH-TYPE TRANSCRIPTIONAL REGULATOR YHJB-RELATED"/>
    <property type="match status" value="1"/>
</dbReference>
<dbReference type="EMBL" id="JBIAPI010000008">
    <property type="protein sequence ID" value="MFF3226643.1"/>
    <property type="molecule type" value="Genomic_DNA"/>
</dbReference>
<dbReference type="SUPFAM" id="SSF46894">
    <property type="entry name" value="C-terminal effector domain of the bipartite response regulators"/>
    <property type="match status" value="1"/>
</dbReference>
<evidence type="ECO:0000313" key="3">
    <source>
        <dbReference type="Proteomes" id="UP001601948"/>
    </source>
</evidence>
<dbReference type="CDD" id="cd06170">
    <property type="entry name" value="LuxR_C_like"/>
    <property type="match status" value="1"/>
</dbReference>
<dbReference type="RefSeq" id="WP_387722030.1">
    <property type="nucleotide sequence ID" value="NZ_JBIAPI010000008.1"/>
</dbReference>
<reference evidence="2 3" key="1">
    <citation type="submission" date="2024-10" db="EMBL/GenBank/DDBJ databases">
        <title>The Natural Products Discovery Center: Release of the First 8490 Sequenced Strains for Exploring Actinobacteria Biosynthetic Diversity.</title>
        <authorList>
            <person name="Kalkreuter E."/>
            <person name="Kautsar S.A."/>
            <person name="Yang D."/>
            <person name="Bader C.D."/>
            <person name="Teijaro C.N."/>
            <person name="Fluegel L."/>
            <person name="Davis C.M."/>
            <person name="Simpson J.R."/>
            <person name="Lauterbach L."/>
            <person name="Steele A.D."/>
            <person name="Gui C."/>
            <person name="Meng S."/>
            <person name="Li G."/>
            <person name="Viehrig K."/>
            <person name="Ye F."/>
            <person name="Su P."/>
            <person name="Kiefer A.F."/>
            <person name="Nichols A."/>
            <person name="Cepeda A.J."/>
            <person name="Yan W."/>
            <person name="Fan B."/>
            <person name="Jiang Y."/>
            <person name="Adhikari A."/>
            <person name="Zheng C.-J."/>
            <person name="Schuster L."/>
            <person name="Cowan T.M."/>
            <person name="Smanski M.J."/>
            <person name="Chevrette M.G."/>
            <person name="De Carvalho L.P.S."/>
            <person name="Shen B."/>
        </authorList>
    </citation>
    <scope>NUCLEOTIDE SEQUENCE [LARGE SCALE GENOMIC DNA]</scope>
    <source>
        <strain evidence="2 3">NPDC003040</strain>
    </source>
</reference>
<dbReference type="Gene3D" id="1.10.10.10">
    <property type="entry name" value="Winged helix-like DNA-binding domain superfamily/Winged helix DNA-binding domain"/>
    <property type="match status" value="1"/>
</dbReference>
<dbReference type="Gene3D" id="1.25.40.10">
    <property type="entry name" value="Tetratricopeptide repeat domain"/>
    <property type="match status" value="1"/>
</dbReference>
<dbReference type="InterPro" id="IPR016032">
    <property type="entry name" value="Sig_transdc_resp-reg_C-effctor"/>
</dbReference>
<proteinExistence type="predicted"/>
<evidence type="ECO:0000259" key="1">
    <source>
        <dbReference type="PROSITE" id="PS50043"/>
    </source>
</evidence>
<accession>A0ABW6QZE7</accession>
<dbReference type="SUPFAM" id="SSF48452">
    <property type="entry name" value="TPR-like"/>
    <property type="match status" value="1"/>
</dbReference>
<dbReference type="InterPro" id="IPR000792">
    <property type="entry name" value="Tscrpt_reg_LuxR_C"/>
</dbReference>
<dbReference type="SMART" id="SM00421">
    <property type="entry name" value="HTH_LUXR"/>
    <property type="match status" value="1"/>
</dbReference>
<dbReference type="InterPro" id="IPR051015">
    <property type="entry name" value="EvgA-like"/>
</dbReference>